<dbReference type="Proteomes" id="UP000590811">
    <property type="component" value="Unassembled WGS sequence"/>
</dbReference>
<organism evidence="3 4">
    <name type="scientific">Terracoccus luteus</name>
    <dbReference type="NCBI Taxonomy" id="53356"/>
    <lineage>
        <taxon>Bacteria</taxon>
        <taxon>Bacillati</taxon>
        <taxon>Actinomycetota</taxon>
        <taxon>Actinomycetes</taxon>
        <taxon>Micrococcales</taxon>
        <taxon>Intrasporangiaceae</taxon>
        <taxon>Terracoccus</taxon>
    </lineage>
</organism>
<reference evidence="3 4" key="1">
    <citation type="submission" date="2020-08" db="EMBL/GenBank/DDBJ databases">
        <title>Genomic Encyclopedia of Type Strains, Phase IV (KMG-V): Genome sequencing to study the core and pangenomes of soil and plant-associated prokaryotes.</title>
        <authorList>
            <person name="Whitman W."/>
        </authorList>
    </citation>
    <scope>NUCLEOTIDE SEQUENCE [LARGE SCALE GENOMIC DNA]</scope>
    <source>
        <strain evidence="3 4">B3ACCR2</strain>
    </source>
</reference>
<feature type="region of interest" description="Disordered" evidence="1">
    <location>
        <begin position="34"/>
        <end position="91"/>
    </location>
</feature>
<dbReference type="InterPro" id="IPR011990">
    <property type="entry name" value="TPR-like_helical_dom_sf"/>
</dbReference>
<evidence type="ECO:0000259" key="2">
    <source>
        <dbReference type="Pfam" id="PF14020"/>
    </source>
</evidence>
<protein>
    <submittedName>
        <fullName evidence="3">Tetratricopeptide (TPR) repeat protein</fullName>
    </submittedName>
</protein>
<feature type="domain" description="DUF4236" evidence="2">
    <location>
        <begin position="3"/>
        <end position="55"/>
    </location>
</feature>
<accession>A0A839PWJ9</accession>
<dbReference type="SMART" id="SM00028">
    <property type="entry name" value="TPR"/>
    <property type="match status" value="2"/>
</dbReference>
<evidence type="ECO:0000256" key="1">
    <source>
        <dbReference type="SAM" id="MobiDB-lite"/>
    </source>
</evidence>
<feature type="compositionally biased region" description="Polar residues" evidence="1">
    <location>
        <begin position="37"/>
        <end position="60"/>
    </location>
</feature>
<dbReference type="SUPFAM" id="SSF48452">
    <property type="entry name" value="TPR-like"/>
    <property type="match status" value="2"/>
</dbReference>
<evidence type="ECO:0000313" key="4">
    <source>
        <dbReference type="Proteomes" id="UP000590811"/>
    </source>
</evidence>
<dbReference type="Pfam" id="PF14020">
    <property type="entry name" value="DUF4236"/>
    <property type="match status" value="1"/>
</dbReference>
<comment type="caution">
    <text evidence="3">The sequence shown here is derived from an EMBL/GenBank/DDBJ whole genome shotgun (WGS) entry which is preliminary data.</text>
</comment>
<dbReference type="Gene3D" id="1.25.40.10">
    <property type="entry name" value="Tetratricopeptide repeat domain"/>
    <property type="match status" value="1"/>
</dbReference>
<dbReference type="RefSeq" id="WP_184511409.1">
    <property type="nucleotide sequence ID" value="NZ_JACHVT010000012.1"/>
</dbReference>
<dbReference type="EMBL" id="JACHVT010000012">
    <property type="protein sequence ID" value="MBB2988460.1"/>
    <property type="molecule type" value="Genomic_DNA"/>
</dbReference>
<sequence length="339" mass="35562">MGFRYRKSITLMPGVRMNISQSGIGYSAGVRGARISRSPSGRVTRTLSIPGTGLSHVQTLSGGSRSGSRASGAAARAAAAPAPPPPPKPGLFAPAAEKALYQAVAAGSPRPDDLPKVGRDHPEVRVLAAALEGFLQFQTGNHARARECLAWAFAQPQDPFLLPFATKYLNGASITVEISSGVSAALPMDRTALALAVAELHQEAGDLDAAIGTVERVDPPTVFAALSLAELYVEAGRYADAVEITDGLVNADDASALLLVFRGVALREQGFHDAAREAFKEALRFRTRAAGVRHRALVERATSYLLQGRNALARKDLEKVLAEDSDAPGLAAALAQLPT</sequence>
<feature type="compositionally biased region" description="Low complexity" evidence="1">
    <location>
        <begin position="61"/>
        <end position="80"/>
    </location>
</feature>
<gene>
    <name evidence="3" type="ORF">FHW14_003654</name>
</gene>
<name>A0A839PWJ9_9MICO</name>
<dbReference type="InterPro" id="IPR025330">
    <property type="entry name" value="DUF4236"/>
</dbReference>
<evidence type="ECO:0000313" key="3">
    <source>
        <dbReference type="EMBL" id="MBB2988460.1"/>
    </source>
</evidence>
<dbReference type="AlphaFoldDB" id="A0A839PWJ9"/>
<proteinExistence type="predicted"/>
<dbReference type="InterPro" id="IPR019734">
    <property type="entry name" value="TPR_rpt"/>
</dbReference>